<evidence type="ECO:0000313" key="3">
    <source>
        <dbReference type="Proteomes" id="UP000827092"/>
    </source>
</evidence>
<evidence type="ECO:0008006" key="4">
    <source>
        <dbReference type="Google" id="ProtNLM"/>
    </source>
</evidence>
<accession>A0AAV6U7A2</accession>
<keyword evidence="1" id="KW-1133">Transmembrane helix</keyword>
<keyword evidence="3" id="KW-1185">Reference proteome</keyword>
<proteinExistence type="predicted"/>
<evidence type="ECO:0000256" key="1">
    <source>
        <dbReference type="SAM" id="Phobius"/>
    </source>
</evidence>
<organism evidence="2 3">
    <name type="scientific">Oedothorax gibbosus</name>
    <dbReference type="NCBI Taxonomy" id="931172"/>
    <lineage>
        <taxon>Eukaryota</taxon>
        <taxon>Metazoa</taxon>
        <taxon>Ecdysozoa</taxon>
        <taxon>Arthropoda</taxon>
        <taxon>Chelicerata</taxon>
        <taxon>Arachnida</taxon>
        <taxon>Araneae</taxon>
        <taxon>Araneomorphae</taxon>
        <taxon>Entelegynae</taxon>
        <taxon>Araneoidea</taxon>
        <taxon>Linyphiidae</taxon>
        <taxon>Erigoninae</taxon>
        <taxon>Oedothorax</taxon>
    </lineage>
</organism>
<sequence length="255" mass="28020">MEGNEMNVFAQTHNCNGEKEDSTNDNISRHSKGGFRHFVEESTLRNVCLDELEELSDSGCTSSMDRVARRTPSIASSEPPVRFAIILEWHRRYFYSGEGMLRLAFLISTTASLACVSNAGSNDTDILDMSFESCIRAHIFVTVLAILVALAFFILGVTALIKTFPLYWNSIDALVHGCLCVVLLFSSAMLLHAEHLVYFGDPPMTEWAKLHLSLAAAFGILSTIIGVFITATRSCASKAPDISDEIVLQSLRSSS</sequence>
<reference evidence="2 3" key="1">
    <citation type="journal article" date="2022" name="Nat. Ecol. Evol.">
        <title>A masculinizing supergene underlies an exaggerated male reproductive morph in a spider.</title>
        <authorList>
            <person name="Hendrickx F."/>
            <person name="De Corte Z."/>
            <person name="Sonet G."/>
            <person name="Van Belleghem S.M."/>
            <person name="Kostlbacher S."/>
            <person name="Vangestel C."/>
        </authorList>
    </citation>
    <scope>NUCLEOTIDE SEQUENCE [LARGE SCALE GENOMIC DNA]</scope>
    <source>
        <strain evidence="2">W744_W776</strain>
    </source>
</reference>
<feature type="transmembrane region" description="Helical" evidence="1">
    <location>
        <begin position="173"/>
        <end position="192"/>
    </location>
</feature>
<name>A0AAV6U7A2_9ARAC</name>
<dbReference type="AlphaFoldDB" id="A0AAV6U7A2"/>
<feature type="transmembrane region" description="Helical" evidence="1">
    <location>
        <begin position="139"/>
        <end position="161"/>
    </location>
</feature>
<comment type="caution">
    <text evidence="2">The sequence shown here is derived from an EMBL/GenBank/DDBJ whole genome shotgun (WGS) entry which is preliminary data.</text>
</comment>
<protein>
    <recommendedName>
        <fullName evidence="4">MARVEL domain-containing protein</fullName>
    </recommendedName>
</protein>
<evidence type="ECO:0000313" key="2">
    <source>
        <dbReference type="EMBL" id="KAG8179486.1"/>
    </source>
</evidence>
<gene>
    <name evidence="2" type="ORF">JTE90_027198</name>
</gene>
<dbReference type="EMBL" id="JAFNEN010000623">
    <property type="protein sequence ID" value="KAG8179486.1"/>
    <property type="molecule type" value="Genomic_DNA"/>
</dbReference>
<keyword evidence="1" id="KW-0472">Membrane</keyword>
<dbReference type="Proteomes" id="UP000827092">
    <property type="component" value="Unassembled WGS sequence"/>
</dbReference>
<feature type="transmembrane region" description="Helical" evidence="1">
    <location>
        <begin position="212"/>
        <end position="231"/>
    </location>
</feature>
<keyword evidence="1" id="KW-0812">Transmembrane</keyword>